<name>A0A540WZU3_9BACT</name>
<dbReference type="InterPro" id="IPR009091">
    <property type="entry name" value="RCC1/BLIP-II"/>
</dbReference>
<sequence length="104" mass="10682">MDMGNGMKDKTGRRFRRPAALWLGLFPWVGCGQPTGAPGAQVSTVAALSGAQAQARIAAGDSHSLALRSDGTAWGWGYNAFGEVGDGITSKRSTPVPVPGLIGI</sequence>
<evidence type="ECO:0008006" key="3">
    <source>
        <dbReference type="Google" id="ProtNLM"/>
    </source>
</evidence>
<accession>A0A540WZU3</accession>
<protein>
    <recommendedName>
        <fullName evidence="3">RCC1 repeat-containing protein</fullName>
    </recommendedName>
</protein>
<dbReference type="OrthoDB" id="5526663at2"/>
<dbReference type="PROSITE" id="PS00626">
    <property type="entry name" value="RCC1_2"/>
    <property type="match status" value="1"/>
</dbReference>
<dbReference type="Gene3D" id="2.130.10.30">
    <property type="entry name" value="Regulator of chromosome condensation 1/beta-lactamase-inhibitor protein II"/>
    <property type="match status" value="1"/>
</dbReference>
<dbReference type="AlphaFoldDB" id="A0A540WZU3"/>
<gene>
    <name evidence="1" type="ORF">FJV41_18360</name>
</gene>
<dbReference type="SUPFAM" id="SSF50985">
    <property type="entry name" value="RCC1/BLIP-II"/>
    <property type="match status" value="1"/>
</dbReference>
<evidence type="ECO:0000313" key="2">
    <source>
        <dbReference type="Proteomes" id="UP000315369"/>
    </source>
</evidence>
<evidence type="ECO:0000313" key="1">
    <source>
        <dbReference type="EMBL" id="TQF14480.1"/>
    </source>
</evidence>
<proteinExistence type="predicted"/>
<dbReference type="Proteomes" id="UP000315369">
    <property type="component" value="Unassembled WGS sequence"/>
</dbReference>
<comment type="caution">
    <text evidence="1">The sequence shown here is derived from an EMBL/GenBank/DDBJ whole genome shotgun (WGS) entry which is preliminary data.</text>
</comment>
<dbReference type="InterPro" id="IPR000408">
    <property type="entry name" value="Reg_chr_condens"/>
</dbReference>
<reference evidence="1 2" key="1">
    <citation type="submission" date="2019-06" db="EMBL/GenBank/DDBJ databases">
        <authorList>
            <person name="Livingstone P."/>
            <person name="Whitworth D."/>
        </authorList>
    </citation>
    <scope>NUCLEOTIDE SEQUENCE [LARGE SCALE GENOMIC DNA]</scope>
    <source>
        <strain evidence="1 2">AM401</strain>
    </source>
</reference>
<organism evidence="1 2">
    <name type="scientific">Myxococcus llanfairpwllgwyngyllgogerychwyrndrobwllllantysiliogogogochensis</name>
    <dbReference type="NCBI Taxonomy" id="2590453"/>
    <lineage>
        <taxon>Bacteria</taxon>
        <taxon>Pseudomonadati</taxon>
        <taxon>Myxococcota</taxon>
        <taxon>Myxococcia</taxon>
        <taxon>Myxococcales</taxon>
        <taxon>Cystobacterineae</taxon>
        <taxon>Myxococcaceae</taxon>
        <taxon>Myxococcus</taxon>
    </lineage>
</organism>
<dbReference type="Pfam" id="PF13540">
    <property type="entry name" value="RCC1_2"/>
    <property type="match status" value="1"/>
</dbReference>
<dbReference type="EMBL" id="VIFM01000067">
    <property type="protein sequence ID" value="TQF14480.1"/>
    <property type="molecule type" value="Genomic_DNA"/>
</dbReference>
<keyword evidence="2" id="KW-1185">Reference proteome</keyword>